<dbReference type="AlphaFoldDB" id="A0A4Y9Y980"/>
<feature type="region of interest" description="Disordered" evidence="1">
    <location>
        <begin position="64"/>
        <end position="94"/>
    </location>
</feature>
<comment type="caution">
    <text evidence="2">The sequence shown here is derived from an EMBL/GenBank/DDBJ whole genome shotgun (WGS) entry which is preliminary data.</text>
</comment>
<proteinExistence type="predicted"/>
<keyword evidence="3" id="KW-1185">Reference proteome</keyword>
<organism evidence="2 3">
    <name type="scientific">Dentipellis fragilis</name>
    <dbReference type="NCBI Taxonomy" id="205917"/>
    <lineage>
        <taxon>Eukaryota</taxon>
        <taxon>Fungi</taxon>
        <taxon>Dikarya</taxon>
        <taxon>Basidiomycota</taxon>
        <taxon>Agaricomycotina</taxon>
        <taxon>Agaricomycetes</taxon>
        <taxon>Russulales</taxon>
        <taxon>Hericiaceae</taxon>
        <taxon>Dentipellis</taxon>
    </lineage>
</organism>
<evidence type="ECO:0000256" key="1">
    <source>
        <dbReference type="SAM" id="MobiDB-lite"/>
    </source>
</evidence>
<feature type="region of interest" description="Disordered" evidence="1">
    <location>
        <begin position="343"/>
        <end position="363"/>
    </location>
</feature>
<protein>
    <submittedName>
        <fullName evidence="2">Uncharacterized protein</fullName>
    </submittedName>
</protein>
<evidence type="ECO:0000313" key="3">
    <source>
        <dbReference type="Proteomes" id="UP000298327"/>
    </source>
</evidence>
<accession>A0A4Y9Y980</accession>
<dbReference type="Proteomes" id="UP000298327">
    <property type="component" value="Unassembled WGS sequence"/>
</dbReference>
<dbReference type="OrthoDB" id="10389996at2759"/>
<gene>
    <name evidence="2" type="ORF">EVG20_g7926</name>
</gene>
<sequence>MPPIVASGVQKTRPHSMLCPDLRSILEAFIVDVHFRQPPPTLYKQALLRTSPPALRIGWEQKMAPTPTETKRIPASPSPASSTSTLPAATPPDISIPKPLSPLALVARTLPSQTTTDGGMKRLPSNAIAAKNSVPFPRPGNSDTALTGIPREALSVLFAKLQIASPAPATGQTIPRHLWDNALAGAKTASPAPWGQSAQSAGVNFTNPWANNGSSAPSSALSFQKKVRQVIESNQARDERQWAEFAPGLYVGFTTPDLPPPSFLWLDGPKWSGEWKTREITHTIELAFTGPRPYGPIESGTDTKLQAERLRLEVPPRMRIPGDHVQLTLEQLCAARQFVLDALPDPPEEGETSGKEEKSGDRREPAVFIACAQGLQKEAVAIAVCFLASVVAEHATSVARVIDGNHEIGREWKRLLSHRDLVWLEAVARSTRV</sequence>
<reference evidence="2 3" key="1">
    <citation type="submission" date="2019-02" db="EMBL/GenBank/DDBJ databases">
        <title>Genome sequencing of the rare red list fungi Dentipellis fragilis.</title>
        <authorList>
            <person name="Buettner E."/>
            <person name="Kellner H."/>
        </authorList>
    </citation>
    <scope>NUCLEOTIDE SEQUENCE [LARGE SCALE GENOMIC DNA]</scope>
    <source>
        <strain evidence="2 3">DSM 105465</strain>
    </source>
</reference>
<dbReference type="EMBL" id="SEOQ01000642">
    <property type="protein sequence ID" value="TFY59074.1"/>
    <property type="molecule type" value="Genomic_DNA"/>
</dbReference>
<feature type="compositionally biased region" description="Low complexity" evidence="1">
    <location>
        <begin position="74"/>
        <end position="92"/>
    </location>
</feature>
<name>A0A4Y9Y980_9AGAM</name>
<evidence type="ECO:0000313" key="2">
    <source>
        <dbReference type="EMBL" id="TFY59074.1"/>
    </source>
</evidence>
<feature type="compositionally biased region" description="Basic and acidic residues" evidence="1">
    <location>
        <begin position="352"/>
        <end position="363"/>
    </location>
</feature>